<keyword evidence="1" id="KW-1133">Transmembrane helix</keyword>
<accession>A0A8J9VBX9</accession>
<feature type="transmembrane region" description="Helical" evidence="1">
    <location>
        <begin position="84"/>
        <end position="100"/>
    </location>
</feature>
<keyword evidence="1" id="KW-0812">Transmembrane</keyword>
<dbReference type="EMBL" id="OV170233">
    <property type="protein sequence ID" value="CAH0719018.1"/>
    <property type="molecule type" value="Genomic_DNA"/>
</dbReference>
<evidence type="ECO:0000256" key="1">
    <source>
        <dbReference type="SAM" id="Phobius"/>
    </source>
</evidence>
<organism evidence="2 3">
    <name type="scientific">Brenthis ino</name>
    <name type="common">lesser marbled fritillary</name>
    <dbReference type="NCBI Taxonomy" id="405034"/>
    <lineage>
        <taxon>Eukaryota</taxon>
        <taxon>Metazoa</taxon>
        <taxon>Ecdysozoa</taxon>
        <taxon>Arthropoda</taxon>
        <taxon>Hexapoda</taxon>
        <taxon>Insecta</taxon>
        <taxon>Pterygota</taxon>
        <taxon>Neoptera</taxon>
        <taxon>Endopterygota</taxon>
        <taxon>Lepidoptera</taxon>
        <taxon>Glossata</taxon>
        <taxon>Ditrysia</taxon>
        <taxon>Papilionoidea</taxon>
        <taxon>Nymphalidae</taxon>
        <taxon>Heliconiinae</taxon>
        <taxon>Argynnini</taxon>
        <taxon>Brenthis</taxon>
    </lineage>
</organism>
<name>A0A8J9VBX9_9NEOP</name>
<sequence length="143" mass="16142">MVLFKECELRSPSGHVRDDSVSRACCALNLTFKMPQLLPRAIADNDILKKLHSKPSVKKFKMNHHNNHELAEADACSRRIRNELVLCYILIITVNLFFYVNDVGSEDATCLVISHELDCGNGSRSSSLMVRRRLKYGPSTIGH</sequence>
<dbReference type="AlphaFoldDB" id="A0A8J9VBX9"/>
<evidence type="ECO:0000313" key="3">
    <source>
        <dbReference type="Proteomes" id="UP000838878"/>
    </source>
</evidence>
<feature type="non-terminal residue" evidence="2">
    <location>
        <position position="143"/>
    </location>
</feature>
<keyword evidence="3" id="KW-1185">Reference proteome</keyword>
<keyword evidence="1" id="KW-0472">Membrane</keyword>
<gene>
    <name evidence="2" type="ORF">BINO364_LOCUS5415</name>
</gene>
<dbReference type="Proteomes" id="UP000838878">
    <property type="component" value="Chromosome 13"/>
</dbReference>
<evidence type="ECO:0000313" key="2">
    <source>
        <dbReference type="EMBL" id="CAH0719018.1"/>
    </source>
</evidence>
<protein>
    <submittedName>
        <fullName evidence="2">Uncharacterized protein</fullName>
    </submittedName>
</protein>
<proteinExistence type="predicted"/>
<reference evidence="2" key="1">
    <citation type="submission" date="2021-12" db="EMBL/GenBank/DDBJ databases">
        <authorList>
            <person name="Martin H S."/>
        </authorList>
    </citation>
    <scope>NUCLEOTIDE SEQUENCE</scope>
</reference>